<feature type="domain" description="Glycine zipper" evidence="1">
    <location>
        <begin position="33"/>
        <end position="77"/>
    </location>
</feature>
<dbReference type="PROSITE" id="PS51257">
    <property type="entry name" value="PROKAR_LIPOPROTEIN"/>
    <property type="match status" value="1"/>
</dbReference>
<dbReference type="Proteomes" id="UP000002216">
    <property type="component" value="Chromosome"/>
</dbReference>
<dbReference type="Pfam" id="PF13488">
    <property type="entry name" value="Gly-zipper_Omp"/>
    <property type="match status" value="1"/>
</dbReference>
<dbReference type="AlphaFoldDB" id="C7LNC7"/>
<dbReference type="RefSeq" id="WP_015774187.1">
    <property type="nucleotide sequence ID" value="NC_013173.1"/>
</dbReference>
<name>C7LNC7_DESBD</name>
<keyword evidence="3" id="KW-1185">Reference proteome</keyword>
<sequence>MRIVQKVVLIGFLGVLATGCMYPGGRPDYTGSGALSGAATGAAIGAMASHSGEGALVGGAIGAIAGGIIGHGMDAQQEAQIQAQAPQTYERIQQNEPLRVADVKELARAGVSDELIISQIRNSRTIYHLATAEIIGLKNDGVSENIIDFMINTQTHTPSEQFVARPTRTAQIPETIYVLPRPGLFWIGGAWMGPRDHWGGHRGWHRPYRPYRHGHYGPSRNGRYGHSRRW</sequence>
<evidence type="ECO:0000259" key="1">
    <source>
        <dbReference type="Pfam" id="PF13488"/>
    </source>
</evidence>
<dbReference type="InterPro" id="IPR039567">
    <property type="entry name" value="Gly-zipper"/>
</dbReference>
<accession>C7LNC7</accession>
<organism evidence="2 3">
    <name type="scientific">Desulfomicrobium baculatum (strain DSM 4028 / VKM B-1378 / X)</name>
    <name type="common">Desulfovibrio baculatus</name>
    <dbReference type="NCBI Taxonomy" id="525897"/>
    <lineage>
        <taxon>Bacteria</taxon>
        <taxon>Pseudomonadati</taxon>
        <taxon>Thermodesulfobacteriota</taxon>
        <taxon>Desulfovibrionia</taxon>
        <taxon>Desulfovibrionales</taxon>
        <taxon>Desulfomicrobiaceae</taxon>
        <taxon>Desulfomicrobium</taxon>
    </lineage>
</organism>
<dbReference type="HOGENOM" id="CLU_1203230_0_0_7"/>
<evidence type="ECO:0000313" key="2">
    <source>
        <dbReference type="EMBL" id="ACU90096.1"/>
    </source>
</evidence>
<evidence type="ECO:0000313" key="3">
    <source>
        <dbReference type="Proteomes" id="UP000002216"/>
    </source>
</evidence>
<gene>
    <name evidence="2" type="ordered locus">Dbac_2009</name>
</gene>
<dbReference type="eggNOG" id="ENOG5032Y1B">
    <property type="taxonomic scope" value="Bacteria"/>
</dbReference>
<dbReference type="EMBL" id="CP001629">
    <property type="protein sequence ID" value="ACU90096.1"/>
    <property type="molecule type" value="Genomic_DNA"/>
</dbReference>
<dbReference type="KEGG" id="dba:Dbac_2009"/>
<proteinExistence type="predicted"/>
<protein>
    <submittedName>
        <fullName evidence="2">17 kDa surface antigen</fullName>
    </submittedName>
</protein>
<reference evidence="2 3" key="1">
    <citation type="journal article" date="2009" name="Stand. Genomic Sci.">
        <title>Complete genome sequence of Desulfomicrobium baculatum type strain (X).</title>
        <authorList>
            <person name="Copeland A."/>
            <person name="Spring S."/>
            <person name="Goker M."/>
            <person name="Schneider S."/>
            <person name="Lapidus A."/>
            <person name="Del Rio T.G."/>
            <person name="Tice H."/>
            <person name="Cheng J.F."/>
            <person name="Chen F."/>
            <person name="Nolan M."/>
            <person name="Bruce D."/>
            <person name="Goodwin L."/>
            <person name="Pitluck S."/>
            <person name="Ivanova N."/>
            <person name="Mavrommatis K."/>
            <person name="Ovchinnikova G."/>
            <person name="Pati A."/>
            <person name="Chen A."/>
            <person name="Palaniappan K."/>
            <person name="Land M."/>
            <person name="Hauser L."/>
            <person name="Chang Y.J."/>
            <person name="Jeffries C.C."/>
            <person name="Meincke L."/>
            <person name="Sims D."/>
            <person name="Brettin T."/>
            <person name="Detter J.C."/>
            <person name="Han C."/>
            <person name="Chain P."/>
            <person name="Bristow J."/>
            <person name="Eisen J.A."/>
            <person name="Markowitz V."/>
            <person name="Hugenholtz P."/>
            <person name="Kyrpides N.C."/>
            <person name="Klenk H.P."/>
            <person name="Lucas S."/>
        </authorList>
    </citation>
    <scope>NUCLEOTIDE SEQUENCE [LARGE SCALE GENOMIC DNA]</scope>
    <source>
        <strain evidence="3">DSM 4028 / VKM B-1378 / X</strain>
    </source>
</reference>